<evidence type="ECO:0000313" key="3">
    <source>
        <dbReference type="Proteomes" id="UP001595528"/>
    </source>
</evidence>
<name>A0ABV7L9A3_9PROT</name>
<protein>
    <submittedName>
        <fullName evidence="2">6-hydroxymethylpterin diphosphokinase MptE-like protein</fullName>
    </submittedName>
</protein>
<organism evidence="2 3">
    <name type="scientific">Marinibaculum pumilum</name>
    <dbReference type="NCBI Taxonomy" id="1766165"/>
    <lineage>
        <taxon>Bacteria</taxon>
        <taxon>Pseudomonadati</taxon>
        <taxon>Pseudomonadota</taxon>
        <taxon>Alphaproteobacteria</taxon>
        <taxon>Rhodospirillales</taxon>
        <taxon>Rhodospirillaceae</taxon>
        <taxon>Marinibaculum</taxon>
    </lineage>
</organism>
<proteinExistence type="predicted"/>
<reference evidence="3" key="1">
    <citation type="journal article" date="2019" name="Int. J. Syst. Evol. Microbiol.">
        <title>The Global Catalogue of Microorganisms (GCM) 10K type strain sequencing project: providing services to taxonomists for standard genome sequencing and annotation.</title>
        <authorList>
            <consortium name="The Broad Institute Genomics Platform"/>
            <consortium name="The Broad Institute Genome Sequencing Center for Infectious Disease"/>
            <person name="Wu L."/>
            <person name="Ma J."/>
        </authorList>
    </citation>
    <scope>NUCLEOTIDE SEQUENCE [LARGE SCALE GENOMIC DNA]</scope>
    <source>
        <strain evidence="3">KCTC 42964</strain>
    </source>
</reference>
<sequence>MLTILPPARPPVPGAVLAGNRDANRHRAALRGLPGLAPRAAHDRPLAVVGGGASAAAHLDEILAWPGEVMAINGAFDWLRAGRVPDWHLILDPQPLCAGFVRHPSRLAQYLVADCVDPSVLDALDGQRVTLWQPQSAAAEGPDAVPGGPSAMTRAPVLAAMLGYRRIDLFGADCCYPVDPVAPAHVWDRDPAGWWCLVGCDGMLWRSQPQLLRQAVFLAEALPAMRAAGLDIRLRGQGHLAAAMLRTGGRWFDALAATDILETGDMLEPAEP</sequence>
<dbReference type="EMBL" id="JBHRTR010000054">
    <property type="protein sequence ID" value="MFC3231271.1"/>
    <property type="molecule type" value="Genomic_DNA"/>
</dbReference>
<feature type="domain" description="6-hydroxymethylpterin diphosphokinase MptE-like" evidence="1">
    <location>
        <begin position="43"/>
        <end position="177"/>
    </location>
</feature>
<dbReference type="Proteomes" id="UP001595528">
    <property type="component" value="Unassembled WGS sequence"/>
</dbReference>
<keyword evidence="3" id="KW-1185">Reference proteome</keyword>
<accession>A0ABV7L9A3</accession>
<dbReference type="Pfam" id="PF01973">
    <property type="entry name" value="MptE-like"/>
    <property type="match status" value="1"/>
</dbReference>
<dbReference type="RefSeq" id="WP_379907082.1">
    <property type="nucleotide sequence ID" value="NZ_JBHRTR010000054.1"/>
</dbReference>
<evidence type="ECO:0000259" key="1">
    <source>
        <dbReference type="Pfam" id="PF01973"/>
    </source>
</evidence>
<gene>
    <name evidence="2" type="ORF">ACFOGJ_28745</name>
</gene>
<dbReference type="InterPro" id="IPR002826">
    <property type="entry name" value="MptE-like"/>
</dbReference>
<evidence type="ECO:0000313" key="2">
    <source>
        <dbReference type="EMBL" id="MFC3231271.1"/>
    </source>
</evidence>
<comment type="caution">
    <text evidence="2">The sequence shown here is derived from an EMBL/GenBank/DDBJ whole genome shotgun (WGS) entry which is preliminary data.</text>
</comment>